<evidence type="ECO:0000256" key="2">
    <source>
        <dbReference type="SAM" id="SignalP"/>
    </source>
</evidence>
<organism evidence="4 5">
    <name type="scientific">Kineococcus mangrovi</name>
    <dbReference type="NCBI Taxonomy" id="1660183"/>
    <lineage>
        <taxon>Bacteria</taxon>
        <taxon>Bacillati</taxon>
        <taxon>Actinomycetota</taxon>
        <taxon>Actinomycetes</taxon>
        <taxon>Kineosporiales</taxon>
        <taxon>Kineosporiaceae</taxon>
        <taxon>Kineococcus</taxon>
    </lineage>
</organism>
<evidence type="ECO:0000313" key="4">
    <source>
        <dbReference type="EMBL" id="MEZ0491446.1"/>
    </source>
</evidence>
<feature type="region of interest" description="Disordered" evidence="1">
    <location>
        <begin position="45"/>
        <end position="68"/>
    </location>
</feature>
<evidence type="ECO:0000259" key="3">
    <source>
        <dbReference type="SMART" id="SM00909"/>
    </source>
</evidence>
<feature type="chain" id="PRO_5047379991" evidence="2">
    <location>
        <begin position="26"/>
        <end position="211"/>
    </location>
</feature>
<name>A0ABV4HYE4_9ACTN</name>
<feature type="signal peptide" evidence="2">
    <location>
        <begin position="1"/>
        <end position="25"/>
    </location>
</feature>
<reference evidence="4 5" key="1">
    <citation type="submission" date="2024-07" db="EMBL/GenBank/DDBJ databases">
        <authorList>
            <person name="Thanompreechachai J."/>
            <person name="Duangmal K."/>
        </authorList>
    </citation>
    <scope>NUCLEOTIDE SEQUENCE [LARGE SCALE GENOMIC DNA]</scope>
    <source>
        <strain evidence="4 5">TBRC 1896</strain>
    </source>
</reference>
<dbReference type="PROSITE" id="PS51257">
    <property type="entry name" value="PROKAR_LIPOPROTEIN"/>
    <property type="match status" value="1"/>
</dbReference>
<gene>
    <name evidence="4" type="ORF">AB2L28_04270</name>
</gene>
<protein>
    <submittedName>
        <fullName evidence="4">GerMN domain-containing protein</fullName>
    </submittedName>
</protein>
<comment type="caution">
    <text evidence="4">The sequence shown here is derived from an EMBL/GenBank/DDBJ whole genome shotgun (WGS) entry which is preliminary data.</text>
</comment>
<accession>A0ABV4HYE4</accession>
<keyword evidence="5" id="KW-1185">Reference proteome</keyword>
<dbReference type="EMBL" id="JBGGTQ010000002">
    <property type="protein sequence ID" value="MEZ0491446.1"/>
    <property type="molecule type" value="Genomic_DNA"/>
</dbReference>
<evidence type="ECO:0000256" key="1">
    <source>
        <dbReference type="SAM" id="MobiDB-lite"/>
    </source>
</evidence>
<dbReference type="InterPro" id="IPR019606">
    <property type="entry name" value="GerMN"/>
</dbReference>
<dbReference type="RefSeq" id="WP_370717490.1">
    <property type="nucleotide sequence ID" value="NZ_JBGGTQ010000002.1"/>
</dbReference>
<sequence length="211" mass="21480">MNGRRRAGGGVHAGALLTCLLTGLAACGVPSDGQVQTIDPTRIPYALASPAPTPTPTPDPPRSTAPGPVRVYLLDADLRLTGLPLTEAPASTSEAVALVLRRLQRGPTDDDRATGLQSALGADVELDVSDATDGVVTVEVQGLSEDQSADRLPLAVGQVVLSLTSVPGVTGVRLQRGGSDREVPLPGGALTDEVLTGADYASLLAPPEQTP</sequence>
<dbReference type="SMART" id="SM00909">
    <property type="entry name" value="Germane"/>
    <property type="match status" value="1"/>
</dbReference>
<proteinExistence type="predicted"/>
<keyword evidence="2" id="KW-0732">Signal</keyword>
<feature type="domain" description="GerMN" evidence="3">
    <location>
        <begin position="96"/>
        <end position="185"/>
    </location>
</feature>
<dbReference type="Pfam" id="PF10646">
    <property type="entry name" value="Germane"/>
    <property type="match status" value="1"/>
</dbReference>
<feature type="compositionally biased region" description="Pro residues" evidence="1">
    <location>
        <begin position="51"/>
        <end position="63"/>
    </location>
</feature>
<evidence type="ECO:0000313" key="5">
    <source>
        <dbReference type="Proteomes" id="UP001566476"/>
    </source>
</evidence>
<dbReference type="Proteomes" id="UP001566476">
    <property type="component" value="Unassembled WGS sequence"/>
</dbReference>